<dbReference type="GO" id="GO:0016747">
    <property type="term" value="F:acyltransferase activity, transferring groups other than amino-acyl groups"/>
    <property type="evidence" value="ECO:0007669"/>
    <property type="project" value="InterPro"/>
</dbReference>
<dbReference type="STRING" id="420778.A0A1S8BQ39"/>
<gene>
    <name evidence="4" type="ORF">BK809_0006072</name>
    <name evidence="3" type="ORF">SLS55_003863</name>
</gene>
<dbReference type="Gene3D" id="3.40.630.30">
    <property type="match status" value="1"/>
</dbReference>
<dbReference type="Pfam" id="PF13302">
    <property type="entry name" value="Acetyltransf_3"/>
    <property type="match status" value="1"/>
</dbReference>
<dbReference type="CDD" id="cd04301">
    <property type="entry name" value="NAT_SF"/>
    <property type="match status" value="1"/>
</dbReference>
<dbReference type="PANTHER" id="PTHR43792">
    <property type="entry name" value="GNAT FAMILY, PUTATIVE (AFU_ORTHOLOGUE AFUA_3G00765)-RELATED-RELATED"/>
    <property type="match status" value="1"/>
</dbReference>
<sequence length="226" mass="24224">MTDPNFHISTPRLYLSYLQPSLPAHCDFLVALYNTPEFIASIGGKPTSVTTRAAAQALIAGRFRAEHARNGYGTYLVSLKPAPPPPPPTNATTTTTVDPPDDDDTFSQRLAATCTPIGTVSLSRGEGEPPNAYLAPDLGFAVLPAFTRRGFAREAAQALLAWAEQQRGVRDVLGLFDPANEASRAVFKSLGFVDCGVRTLTVFGGVRGAVWVREGMERGDLGRYGL</sequence>
<accession>A0A1S8BQ39</accession>
<evidence type="ECO:0000313" key="5">
    <source>
        <dbReference type="Proteomes" id="UP000190776"/>
    </source>
</evidence>
<dbReference type="InterPro" id="IPR051531">
    <property type="entry name" value="N-acetyltransferase"/>
</dbReference>
<evidence type="ECO:0000313" key="4">
    <source>
        <dbReference type="EMBL" id="OMP89348.1"/>
    </source>
</evidence>
<reference evidence="4 5" key="1">
    <citation type="submission" date="2017-01" db="EMBL/GenBank/DDBJ databases">
        <title>Draft genome sequence of Diplodia seriata F98.1, a fungal species involved in grapevine trunk diseases.</title>
        <authorList>
            <person name="Robert-Siegwald G."/>
            <person name="Vallet J."/>
            <person name="Abou-Mansour E."/>
            <person name="Xu J."/>
            <person name="Rey P."/>
            <person name="Bertsch C."/>
            <person name="Rego C."/>
            <person name="Larignon P."/>
            <person name="Fontaine F."/>
            <person name="Lebrun M.-H."/>
        </authorList>
    </citation>
    <scope>NUCLEOTIDE SEQUENCE [LARGE SCALE GENOMIC DNA]</scope>
    <source>
        <strain evidence="4 5">F98.1</strain>
    </source>
</reference>
<protein>
    <recommendedName>
        <fullName evidence="2">N-acetyltransferase domain-containing protein</fullName>
    </recommendedName>
</protein>
<dbReference type="PANTHER" id="PTHR43792:SF16">
    <property type="entry name" value="N-ACETYLTRANSFERASE DOMAIN-CONTAINING PROTEIN"/>
    <property type="match status" value="1"/>
</dbReference>
<dbReference type="Proteomes" id="UP001430584">
    <property type="component" value="Unassembled WGS sequence"/>
</dbReference>
<dbReference type="SUPFAM" id="SSF55729">
    <property type="entry name" value="Acyl-CoA N-acyltransferases (Nat)"/>
    <property type="match status" value="1"/>
</dbReference>
<evidence type="ECO:0000313" key="3">
    <source>
        <dbReference type="EMBL" id="KAL0262417.1"/>
    </source>
</evidence>
<feature type="domain" description="N-acetyltransferase" evidence="2">
    <location>
        <begin position="115"/>
        <end position="217"/>
    </location>
</feature>
<organism evidence="4 5">
    <name type="scientific">Diplodia seriata</name>
    <dbReference type="NCBI Taxonomy" id="420778"/>
    <lineage>
        <taxon>Eukaryota</taxon>
        <taxon>Fungi</taxon>
        <taxon>Dikarya</taxon>
        <taxon>Ascomycota</taxon>
        <taxon>Pezizomycotina</taxon>
        <taxon>Dothideomycetes</taxon>
        <taxon>Dothideomycetes incertae sedis</taxon>
        <taxon>Botryosphaeriales</taxon>
        <taxon>Botryosphaeriaceae</taxon>
        <taxon>Diplodia</taxon>
    </lineage>
</organism>
<dbReference type="InterPro" id="IPR016181">
    <property type="entry name" value="Acyl_CoA_acyltransferase"/>
</dbReference>
<proteinExistence type="predicted"/>
<dbReference type="OrthoDB" id="630895at2759"/>
<evidence type="ECO:0000256" key="1">
    <source>
        <dbReference type="SAM" id="MobiDB-lite"/>
    </source>
</evidence>
<dbReference type="AlphaFoldDB" id="A0A1S8BQ39"/>
<dbReference type="PROSITE" id="PS51186">
    <property type="entry name" value="GNAT"/>
    <property type="match status" value="1"/>
</dbReference>
<evidence type="ECO:0000259" key="2">
    <source>
        <dbReference type="PROSITE" id="PS51186"/>
    </source>
</evidence>
<dbReference type="EMBL" id="JAJVCZ030000003">
    <property type="protein sequence ID" value="KAL0262417.1"/>
    <property type="molecule type" value="Genomic_DNA"/>
</dbReference>
<feature type="region of interest" description="Disordered" evidence="1">
    <location>
        <begin position="76"/>
        <end position="100"/>
    </location>
</feature>
<evidence type="ECO:0000313" key="6">
    <source>
        <dbReference type="Proteomes" id="UP001430584"/>
    </source>
</evidence>
<keyword evidence="6" id="KW-1185">Reference proteome</keyword>
<name>A0A1S8BQ39_9PEZI</name>
<dbReference type="Proteomes" id="UP000190776">
    <property type="component" value="Unassembled WGS sequence"/>
</dbReference>
<dbReference type="InterPro" id="IPR000182">
    <property type="entry name" value="GNAT_dom"/>
</dbReference>
<comment type="caution">
    <text evidence="4">The sequence shown here is derived from an EMBL/GenBank/DDBJ whole genome shotgun (WGS) entry which is preliminary data.</text>
</comment>
<dbReference type="EMBL" id="MSZU01000074">
    <property type="protein sequence ID" value="OMP89348.1"/>
    <property type="molecule type" value="Genomic_DNA"/>
</dbReference>
<reference evidence="3 6" key="2">
    <citation type="submission" date="2024-02" db="EMBL/GenBank/DDBJ databases">
        <title>De novo assembly and annotation of 12 fungi associated with fruit tree decline syndrome in Ontario, Canada.</title>
        <authorList>
            <person name="Sulman M."/>
            <person name="Ellouze W."/>
            <person name="Ilyukhin E."/>
        </authorList>
    </citation>
    <scope>NUCLEOTIDE SEQUENCE [LARGE SCALE GENOMIC DNA]</scope>
    <source>
        <strain evidence="3 6">FDS-637</strain>
    </source>
</reference>